<dbReference type="PANTHER" id="PTHR46383:SF1">
    <property type="entry name" value="ASPARTATE AMINOTRANSFERASE"/>
    <property type="match status" value="1"/>
</dbReference>
<dbReference type="CDD" id="cd00609">
    <property type="entry name" value="AAT_like"/>
    <property type="match status" value="1"/>
</dbReference>
<dbReference type="FunFam" id="3.40.640.10:FF:000033">
    <property type="entry name" value="Aspartate aminotransferase"/>
    <property type="match status" value="1"/>
</dbReference>
<dbReference type="EMBL" id="JACPSX010000070">
    <property type="protein sequence ID" value="MBI3014249.1"/>
    <property type="molecule type" value="Genomic_DNA"/>
</dbReference>
<proteinExistence type="inferred from homology"/>
<dbReference type="GO" id="GO:0008483">
    <property type="term" value="F:transaminase activity"/>
    <property type="evidence" value="ECO:0007669"/>
    <property type="project" value="UniProtKB-KW"/>
</dbReference>
<accession>A0A932GNJ3</accession>
<evidence type="ECO:0000256" key="2">
    <source>
        <dbReference type="ARBA" id="ARBA00007441"/>
    </source>
</evidence>
<dbReference type="Gene3D" id="3.40.640.10">
    <property type="entry name" value="Type I PLP-dependent aspartate aminotransferase-like (Major domain)"/>
    <property type="match status" value="1"/>
</dbReference>
<dbReference type="InterPro" id="IPR004839">
    <property type="entry name" value="Aminotransferase_I/II_large"/>
</dbReference>
<dbReference type="InterPro" id="IPR015421">
    <property type="entry name" value="PyrdxlP-dep_Trfase_major"/>
</dbReference>
<protein>
    <submittedName>
        <fullName evidence="7">Pyridoxal phosphate-dependent aminotransferase</fullName>
    </submittedName>
</protein>
<dbReference type="Pfam" id="PF00155">
    <property type="entry name" value="Aminotran_1_2"/>
    <property type="match status" value="1"/>
</dbReference>
<organism evidence="7 8">
    <name type="scientific">Tectimicrobiota bacterium</name>
    <dbReference type="NCBI Taxonomy" id="2528274"/>
    <lineage>
        <taxon>Bacteria</taxon>
        <taxon>Pseudomonadati</taxon>
        <taxon>Nitrospinota/Tectimicrobiota group</taxon>
        <taxon>Candidatus Tectimicrobiota</taxon>
    </lineage>
</organism>
<dbReference type="SUPFAM" id="SSF53383">
    <property type="entry name" value="PLP-dependent transferases"/>
    <property type="match status" value="1"/>
</dbReference>
<dbReference type="AlphaFoldDB" id="A0A932GNJ3"/>
<sequence>MSLAQRINRIQPSATLEMTALANSMKAQGIDVIGLAAGEPDFDTQDHVKEAAIAALRQGFTKYTPVGGTNDLKEAICEKFQRENGVSYKPAEVTVSCGAKHSLYNLFQVLFEAGDEVLIPSPYWTSYPDMIVLTDAKPVIVSSTMESGYKINPEILKRHITPKTKALILNSPSNPTGVAYSPKEIKDLVQTAMDHNLTIISDEIYEHITFEGFQQQCVAALGEEVKKRTLTVNGPSKTYAMTGWRIGYLAGSAEIVSAVTKLQGQSTSNPTSIAQKATVAALKGPQDEIRRRCQEFERRRNVVVEKLRTMPGVSVVKPDGTFYAFPRFDGAFGKRYGDKVINSSGDLATYLLKEAQVVTVPGDAFGDDRALRLSFATSMEIIEEGLKRIGTELQKLS</sequence>
<evidence type="ECO:0000256" key="3">
    <source>
        <dbReference type="ARBA" id="ARBA00022576"/>
    </source>
</evidence>
<keyword evidence="4" id="KW-0808">Transferase</keyword>
<evidence type="ECO:0000256" key="5">
    <source>
        <dbReference type="ARBA" id="ARBA00022898"/>
    </source>
</evidence>
<dbReference type="Gene3D" id="3.90.1150.10">
    <property type="entry name" value="Aspartate Aminotransferase, domain 1"/>
    <property type="match status" value="1"/>
</dbReference>
<dbReference type="GO" id="GO:0006520">
    <property type="term" value="P:amino acid metabolic process"/>
    <property type="evidence" value="ECO:0007669"/>
    <property type="project" value="InterPro"/>
</dbReference>
<dbReference type="InterPro" id="IPR015422">
    <property type="entry name" value="PyrdxlP-dep_Trfase_small"/>
</dbReference>
<dbReference type="InterPro" id="IPR050596">
    <property type="entry name" value="AspAT/PAT-like"/>
</dbReference>
<evidence type="ECO:0000259" key="6">
    <source>
        <dbReference type="Pfam" id="PF00155"/>
    </source>
</evidence>
<dbReference type="Proteomes" id="UP000741360">
    <property type="component" value="Unassembled WGS sequence"/>
</dbReference>
<dbReference type="GO" id="GO:0030170">
    <property type="term" value="F:pyridoxal phosphate binding"/>
    <property type="evidence" value="ECO:0007669"/>
    <property type="project" value="InterPro"/>
</dbReference>
<comment type="cofactor">
    <cofactor evidence="1">
        <name>pyridoxal 5'-phosphate</name>
        <dbReference type="ChEBI" id="CHEBI:597326"/>
    </cofactor>
</comment>
<comment type="similarity">
    <text evidence="2">Belongs to the class-I pyridoxal-phosphate-dependent aminotransferase family.</text>
</comment>
<name>A0A932GNJ3_UNCTE</name>
<evidence type="ECO:0000256" key="4">
    <source>
        <dbReference type="ARBA" id="ARBA00022679"/>
    </source>
</evidence>
<dbReference type="PANTHER" id="PTHR46383">
    <property type="entry name" value="ASPARTATE AMINOTRANSFERASE"/>
    <property type="match status" value="1"/>
</dbReference>
<gene>
    <name evidence="7" type="ORF">HYY65_04080</name>
</gene>
<evidence type="ECO:0000256" key="1">
    <source>
        <dbReference type="ARBA" id="ARBA00001933"/>
    </source>
</evidence>
<keyword evidence="5" id="KW-0663">Pyridoxal phosphate</keyword>
<dbReference type="InterPro" id="IPR015424">
    <property type="entry name" value="PyrdxlP-dep_Trfase"/>
</dbReference>
<comment type="caution">
    <text evidence="7">The sequence shown here is derived from an EMBL/GenBank/DDBJ whole genome shotgun (WGS) entry which is preliminary data.</text>
</comment>
<evidence type="ECO:0000313" key="8">
    <source>
        <dbReference type="Proteomes" id="UP000741360"/>
    </source>
</evidence>
<evidence type="ECO:0000313" key="7">
    <source>
        <dbReference type="EMBL" id="MBI3014249.1"/>
    </source>
</evidence>
<keyword evidence="3 7" id="KW-0032">Aminotransferase</keyword>
<reference evidence="7" key="1">
    <citation type="submission" date="2020-07" db="EMBL/GenBank/DDBJ databases">
        <title>Huge and variable diversity of episymbiotic CPR bacteria and DPANN archaea in groundwater ecosystems.</title>
        <authorList>
            <person name="He C.Y."/>
            <person name="Keren R."/>
            <person name="Whittaker M."/>
            <person name="Farag I.F."/>
            <person name="Doudna J."/>
            <person name="Cate J.H.D."/>
            <person name="Banfield J.F."/>
        </authorList>
    </citation>
    <scope>NUCLEOTIDE SEQUENCE</scope>
    <source>
        <strain evidence="7">NC_groundwater_717_Ag_S-0.2um_59_8</strain>
    </source>
</reference>
<feature type="domain" description="Aminotransferase class I/classII large" evidence="6">
    <location>
        <begin position="31"/>
        <end position="389"/>
    </location>
</feature>